<dbReference type="CDD" id="cd01650">
    <property type="entry name" value="RT_nLTR_like"/>
    <property type="match status" value="1"/>
</dbReference>
<sequence length="237" mass="27552">MFSSMRRTNPKYFYRKFRRERKTLNSNLTLDDFVTHFKNLVSKDNIIDGQVNDENYDVVYSELDRPFTEQEIDICVKKLKREKAPGYDNILNEFIKECKTVLLPLLCKLFNVILCTGWFPEVWVTSVLVPLFKKGSMNDTGNYRGISLVSHVGKLFTSVIHTRLMKWCKENSILTDAQFGFIPGYGTRDAIFALHSVIAKSLRKGKRLYCCFVDYVKAFDSVSHLILWQKMLKCGIT</sequence>
<dbReference type="AlphaFoldDB" id="A0A8B6CS54"/>
<reference evidence="2" key="1">
    <citation type="submission" date="2018-11" db="EMBL/GenBank/DDBJ databases">
        <authorList>
            <person name="Alioto T."/>
            <person name="Alioto T."/>
        </authorList>
    </citation>
    <scope>NUCLEOTIDE SEQUENCE</scope>
</reference>
<dbReference type="Pfam" id="PF00078">
    <property type="entry name" value="RVT_1"/>
    <property type="match status" value="1"/>
</dbReference>
<feature type="domain" description="Reverse transcriptase" evidence="1">
    <location>
        <begin position="135"/>
        <end position="236"/>
    </location>
</feature>
<feature type="non-terminal residue" evidence="2">
    <location>
        <position position="237"/>
    </location>
</feature>
<comment type="caution">
    <text evidence="2">The sequence shown here is derived from an EMBL/GenBank/DDBJ whole genome shotgun (WGS) entry which is preliminary data.</text>
</comment>
<evidence type="ECO:0000313" key="2">
    <source>
        <dbReference type="EMBL" id="VDI08110.1"/>
    </source>
</evidence>
<accession>A0A8B6CS54</accession>
<dbReference type="InterPro" id="IPR000477">
    <property type="entry name" value="RT_dom"/>
</dbReference>
<dbReference type="InterPro" id="IPR043502">
    <property type="entry name" value="DNA/RNA_pol_sf"/>
</dbReference>
<dbReference type="PANTHER" id="PTHR19446">
    <property type="entry name" value="REVERSE TRANSCRIPTASES"/>
    <property type="match status" value="1"/>
</dbReference>
<protein>
    <recommendedName>
        <fullName evidence="1">Reverse transcriptase domain-containing protein</fullName>
    </recommendedName>
</protein>
<organism evidence="2 3">
    <name type="scientific">Mytilus galloprovincialis</name>
    <name type="common">Mediterranean mussel</name>
    <dbReference type="NCBI Taxonomy" id="29158"/>
    <lineage>
        <taxon>Eukaryota</taxon>
        <taxon>Metazoa</taxon>
        <taxon>Spiralia</taxon>
        <taxon>Lophotrochozoa</taxon>
        <taxon>Mollusca</taxon>
        <taxon>Bivalvia</taxon>
        <taxon>Autobranchia</taxon>
        <taxon>Pteriomorphia</taxon>
        <taxon>Mytilida</taxon>
        <taxon>Mytiloidea</taxon>
        <taxon>Mytilidae</taxon>
        <taxon>Mytilinae</taxon>
        <taxon>Mytilus</taxon>
    </lineage>
</organism>
<keyword evidence="3" id="KW-1185">Reference proteome</keyword>
<dbReference type="SUPFAM" id="SSF56672">
    <property type="entry name" value="DNA/RNA polymerases"/>
    <property type="match status" value="1"/>
</dbReference>
<dbReference type="OrthoDB" id="6158878at2759"/>
<dbReference type="EMBL" id="UYJE01002139">
    <property type="protein sequence ID" value="VDI08110.1"/>
    <property type="molecule type" value="Genomic_DNA"/>
</dbReference>
<dbReference type="Proteomes" id="UP000596742">
    <property type="component" value="Unassembled WGS sequence"/>
</dbReference>
<gene>
    <name evidence="2" type="ORF">MGAL_10B039247</name>
</gene>
<proteinExistence type="predicted"/>
<name>A0A8B6CS54_MYTGA</name>
<evidence type="ECO:0000259" key="1">
    <source>
        <dbReference type="Pfam" id="PF00078"/>
    </source>
</evidence>
<evidence type="ECO:0000313" key="3">
    <source>
        <dbReference type="Proteomes" id="UP000596742"/>
    </source>
</evidence>